<name>A0A3N4U7Q7_9RHOB</name>
<keyword evidence="2" id="KW-1185">Reference proteome</keyword>
<organism evidence="1 2">
    <name type="scientific">Pacificibacter maritimus</name>
    <dbReference type="NCBI Taxonomy" id="762213"/>
    <lineage>
        <taxon>Bacteria</taxon>
        <taxon>Pseudomonadati</taxon>
        <taxon>Pseudomonadota</taxon>
        <taxon>Alphaproteobacteria</taxon>
        <taxon>Rhodobacterales</taxon>
        <taxon>Roseobacteraceae</taxon>
        <taxon>Pacificibacter</taxon>
    </lineage>
</organism>
<dbReference type="Proteomes" id="UP000269689">
    <property type="component" value="Unassembled WGS sequence"/>
</dbReference>
<dbReference type="EMBL" id="RKQK01000003">
    <property type="protein sequence ID" value="RPE66462.1"/>
    <property type="molecule type" value="Genomic_DNA"/>
</dbReference>
<sequence>MYLNDNLPVGKCETCSGLKIQFDGLLPTSDLFANPPSTNILLEKTGNCLWVMVQDGIWRLIDCIGFHQWILRCQRLTERSPLIGRWRSETKLRLKACFPSATRSRPIEKKRFGWCHD</sequence>
<protein>
    <submittedName>
        <fullName evidence="1">Uncharacterized protein</fullName>
    </submittedName>
</protein>
<evidence type="ECO:0000313" key="2">
    <source>
        <dbReference type="Proteomes" id="UP000269689"/>
    </source>
</evidence>
<reference evidence="1 2" key="1">
    <citation type="submission" date="2018-11" db="EMBL/GenBank/DDBJ databases">
        <title>Genomic Encyclopedia of Type Strains, Phase IV (KMG-IV): sequencing the most valuable type-strain genomes for metagenomic binning, comparative biology and taxonomic classification.</title>
        <authorList>
            <person name="Goeker M."/>
        </authorList>
    </citation>
    <scope>NUCLEOTIDE SEQUENCE [LARGE SCALE GENOMIC DNA]</scope>
    <source>
        <strain evidence="1 2">DSM 104731</strain>
    </source>
</reference>
<comment type="caution">
    <text evidence="1">The sequence shown here is derived from an EMBL/GenBank/DDBJ whole genome shotgun (WGS) entry which is preliminary data.</text>
</comment>
<dbReference type="AlphaFoldDB" id="A0A3N4U7Q7"/>
<accession>A0A3N4U7Q7</accession>
<gene>
    <name evidence="1" type="ORF">EDD53_2165</name>
</gene>
<evidence type="ECO:0000313" key="1">
    <source>
        <dbReference type="EMBL" id="RPE66462.1"/>
    </source>
</evidence>
<proteinExistence type="predicted"/>